<evidence type="ECO:0000259" key="2">
    <source>
        <dbReference type="Pfam" id="PF16036"/>
    </source>
</evidence>
<feature type="chain" id="PRO_5046815775" evidence="1">
    <location>
        <begin position="26"/>
        <end position="195"/>
    </location>
</feature>
<protein>
    <submittedName>
        <fullName evidence="3">Chalcone isomerase family protein</fullName>
    </submittedName>
</protein>
<dbReference type="SUPFAM" id="SSF54626">
    <property type="entry name" value="Chalcone isomerase"/>
    <property type="match status" value="1"/>
</dbReference>
<dbReference type="GO" id="GO:0016853">
    <property type="term" value="F:isomerase activity"/>
    <property type="evidence" value="ECO:0007669"/>
    <property type="project" value="UniProtKB-KW"/>
</dbReference>
<dbReference type="InterPro" id="IPR016088">
    <property type="entry name" value="Chalcone_isomerase_3-sand"/>
</dbReference>
<organism evidence="3 4">
    <name type="scientific">Herminiimonas contaminans</name>
    <dbReference type="NCBI Taxonomy" id="1111140"/>
    <lineage>
        <taxon>Bacteria</taxon>
        <taxon>Pseudomonadati</taxon>
        <taxon>Pseudomonadota</taxon>
        <taxon>Betaproteobacteria</taxon>
        <taxon>Burkholderiales</taxon>
        <taxon>Oxalobacteraceae</taxon>
        <taxon>Herminiimonas</taxon>
    </lineage>
</organism>
<evidence type="ECO:0000313" key="4">
    <source>
        <dbReference type="Proteomes" id="UP000657372"/>
    </source>
</evidence>
<keyword evidence="1" id="KW-0732">Signal</keyword>
<dbReference type="EMBL" id="JADOEL010000001">
    <property type="protein sequence ID" value="MBF8176297.1"/>
    <property type="molecule type" value="Genomic_DNA"/>
</dbReference>
<reference evidence="3 4" key="1">
    <citation type="submission" date="2020-11" db="EMBL/GenBank/DDBJ databases">
        <title>WGS of Herminiimonas contaminans strain Marseille-Q4544 isolated from planarians Schmidtea mediterranea.</title>
        <authorList>
            <person name="Kangale L."/>
        </authorList>
    </citation>
    <scope>NUCLEOTIDE SEQUENCE [LARGE SCALE GENOMIC DNA]</scope>
    <source>
        <strain evidence="3 4">Marseille-Q4544</strain>
    </source>
</reference>
<dbReference type="InterPro" id="IPR036298">
    <property type="entry name" value="Chalcone_isomerase_sf"/>
</dbReference>
<sequence length="195" mass="21079">MKPLQAIGCILALCSAVFFSGNAAAIELAGVKLDDSVRVANQDLRLNGAGIRSKLIFKVYVVGLYLPEKKTSTVEVLAAIGARRVSIVMLRDVASDEFAKAFSTGIEQNTDAAERATLAPSMAKFNAMFASVAQLKEGDALQVDWVPATGMTVQLNGKRILEPLLDAPFYNAVLRIWLGNKPVDDKLKRQLLAEQ</sequence>
<evidence type="ECO:0000313" key="3">
    <source>
        <dbReference type="EMBL" id="MBF8176297.1"/>
    </source>
</evidence>
<dbReference type="Gene3D" id="3.50.70.10">
    <property type="match status" value="1"/>
</dbReference>
<dbReference type="RefSeq" id="WP_195874470.1">
    <property type="nucleotide sequence ID" value="NZ_JADOEL010000001.1"/>
</dbReference>
<evidence type="ECO:0000256" key="1">
    <source>
        <dbReference type="SAM" id="SignalP"/>
    </source>
</evidence>
<keyword evidence="3" id="KW-0413">Isomerase</keyword>
<dbReference type="PANTHER" id="PTHR47698:SF2">
    <property type="entry name" value="FATTY-ACID-BINDING PROTEIN 3, CHLOROPLASTIC"/>
    <property type="match status" value="1"/>
</dbReference>
<dbReference type="Pfam" id="PF16036">
    <property type="entry name" value="Chalcone_3"/>
    <property type="match status" value="1"/>
</dbReference>
<proteinExistence type="predicted"/>
<comment type="caution">
    <text evidence="3">The sequence shown here is derived from an EMBL/GenBank/DDBJ whole genome shotgun (WGS) entry which is preliminary data.</text>
</comment>
<dbReference type="InterPro" id="IPR016087">
    <property type="entry name" value="Chalcone_isomerase"/>
</dbReference>
<name>A0ABS0ER28_9BURK</name>
<feature type="signal peptide" evidence="1">
    <location>
        <begin position="1"/>
        <end position="25"/>
    </location>
</feature>
<dbReference type="Proteomes" id="UP000657372">
    <property type="component" value="Unassembled WGS sequence"/>
</dbReference>
<dbReference type="PANTHER" id="PTHR47698">
    <property type="entry name" value="FATTY-ACID-BINDING PROTEIN 3, CHLOROPLASTIC"/>
    <property type="match status" value="1"/>
</dbReference>
<keyword evidence="4" id="KW-1185">Reference proteome</keyword>
<accession>A0ABS0ER28</accession>
<gene>
    <name evidence="3" type="ORF">IXC47_01230</name>
</gene>
<feature type="domain" description="Chalcone isomerase" evidence="2">
    <location>
        <begin position="26"/>
        <end position="192"/>
    </location>
</feature>